<protein>
    <submittedName>
        <fullName evidence="1">Uncharacterized protein</fullName>
    </submittedName>
</protein>
<gene>
    <name evidence="1" type="ORF">FGO68_gene29</name>
</gene>
<sequence length="78" mass="9010">MANYAKMQPALAMIIALVPVHSKICHNLRSKRDVWLRINRYKNYLIAATPIQAIITAKREMSHFEDPAALFLFSQRPD</sequence>
<comment type="caution">
    <text evidence="1">The sequence shown here is derived from an EMBL/GenBank/DDBJ whole genome shotgun (WGS) entry which is preliminary data.</text>
</comment>
<accession>A0A8J8NXX8</accession>
<proteinExistence type="predicted"/>
<dbReference type="Proteomes" id="UP000785679">
    <property type="component" value="Unassembled WGS sequence"/>
</dbReference>
<evidence type="ECO:0000313" key="1">
    <source>
        <dbReference type="EMBL" id="TNV82330.1"/>
    </source>
</evidence>
<evidence type="ECO:0000313" key="2">
    <source>
        <dbReference type="Proteomes" id="UP000785679"/>
    </source>
</evidence>
<dbReference type="AlphaFoldDB" id="A0A8J8NXX8"/>
<reference evidence="1" key="1">
    <citation type="submission" date="2019-06" db="EMBL/GenBank/DDBJ databases">
        <authorList>
            <person name="Zheng W."/>
        </authorList>
    </citation>
    <scope>NUCLEOTIDE SEQUENCE</scope>
    <source>
        <strain evidence="1">QDHG01</strain>
    </source>
</reference>
<keyword evidence="2" id="KW-1185">Reference proteome</keyword>
<dbReference type="EMBL" id="RRYP01005091">
    <property type="protein sequence ID" value="TNV82330.1"/>
    <property type="molecule type" value="Genomic_DNA"/>
</dbReference>
<name>A0A8J8NXX8_HALGN</name>
<organism evidence="1 2">
    <name type="scientific">Halteria grandinella</name>
    <dbReference type="NCBI Taxonomy" id="5974"/>
    <lineage>
        <taxon>Eukaryota</taxon>
        <taxon>Sar</taxon>
        <taxon>Alveolata</taxon>
        <taxon>Ciliophora</taxon>
        <taxon>Intramacronucleata</taxon>
        <taxon>Spirotrichea</taxon>
        <taxon>Stichotrichia</taxon>
        <taxon>Sporadotrichida</taxon>
        <taxon>Halteriidae</taxon>
        <taxon>Halteria</taxon>
    </lineage>
</organism>